<dbReference type="Pfam" id="PF04101">
    <property type="entry name" value="Glyco_tran_28_C"/>
    <property type="match status" value="1"/>
</dbReference>
<evidence type="ECO:0000259" key="1">
    <source>
        <dbReference type="Pfam" id="PF04101"/>
    </source>
</evidence>
<evidence type="ECO:0000313" key="2">
    <source>
        <dbReference type="EMBL" id="OQW52625.1"/>
    </source>
</evidence>
<comment type="caution">
    <text evidence="2">The sequence shown here is derived from an EMBL/GenBank/DDBJ whole genome shotgun (WGS) entry which is preliminary data.</text>
</comment>
<dbReference type="PANTHER" id="PTHR21015">
    <property type="entry name" value="UDP-N-ACETYLGLUCOSAMINE--N-ACETYLMURAMYL-(PENTAPEPTIDE) PYROPHOSPHORYL-UNDECAPRENOL N-ACETYLGLUCOSAMINE TRANSFERASE 1"/>
    <property type="match status" value="1"/>
</dbReference>
<dbReference type="RefSeq" id="WP_376801801.1">
    <property type="nucleotide sequence ID" value="NZ_DBNB01000020.1"/>
</dbReference>
<protein>
    <recommendedName>
        <fullName evidence="1">Glycosyl transferase family 28 C-terminal domain-containing protein</fullName>
    </recommendedName>
</protein>
<name>A0A1W9HYS8_9HYPH</name>
<dbReference type="PANTHER" id="PTHR21015:SF28">
    <property type="entry name" value="SLL1722 PROTEIN"/>
    <property type="match status" value="1"/>
</dbReference>
<reference evidence="2 3" key="1">
    <citation type="journal article" date="2017" name="Water Res.">
        <title>Comammox in drinking water systems.</title>
        <authorList>
            <person name="Wang Y."/>
            <person name="Ma L."/>
            <person name="Mao Y."/>
            <person name="Jiang X."/>
            <person name="Xia Y."/>
            <person name="Yu K."/>
            <person name="Li B."/>
            <person name="Zhang T."/>
        </authorList>
    </citation>
    <scope>NUCLEOTIDE SEQUENCE [LARGE SCALE GENOMIC DNA]</scope>
    <source>
        <strain evidence="2">SG_bin8</strain>
    </source>
</reference>
<dbReference type="InterPro" id="IPR007235">
    <property type="entry name" value="Glyco_trans_28_C"/>
</dbReference>
<sequence length="385" mass="41190">MTVRVFFFVQNLLGIGHVVRAARLARAMCDKGIEVTVASGGVPVEGLDFSPAHVVQLPPLKAGPGGFSDLRLADGAPLDDHHRDLRRDALLAAFASSNADILLIEAFPFGRRGQRFELLPLLAAARQRQNNVLIVSSVRDILQGGRSPARRQEMLDLVHSSFDLVLIHGDGAVTPFDQSFPEADDIRDKLAYTGLVGPEAVPLEDIPSHDVIVAAGGGSVGGALLETAIAARAMSCMKDARWLVVAGPYLPGDVFARLDASCRTQNIDLVRFVGDLPQRYARAQLAISQAGYNTVADVLTAGCRSVLVPFTAAGESEQNERAQSLARRGLANLLDPEKLTSAALADVIDKTMRQPHGAQRIVLNGAARTAEILLEALVAQRARPR</sequence>
<dbReference type="GO" id="GO:0016758">
    <property type="term" value="F:hexosyltransferase activity"/>
    <property type="evidence" value="ECO:0007669"/>
    <property type="project" value="InterPro"/>
</dbReference>
<feature type="domain" description="Glycosyl transferase family 28 C-terminal" evidence="1">
    <location>
        <begin position="262"/>
        <end position="356"/>
    </location>
</feature>
<evidence type="ECO:0000313" key="3">
    <source>
        <dbReference type="Proteomes" id="UP000192872"/>
    </source>
</evidence>
<dbReference type="Proteomes" id="UP000192872">
    <property type="component" value="Unassembled WGS sequence"/>
</dbReference>
<dbReference type="Gene3D" id="3.40.50.2000">
    <property type="entry name" value="Glycogen Phosphorylase B"/>
    <property type="match status" value="1"/>
</dbReference>
<organism evidence="2 3">
    <name type="scientific">Candidatus Raskinella chloraquaticus</name>
    <dbReference type="NCBI Taxonomy" id="1951219"/>
    <lineage>
        <taxon>Bacteria</taxon>
        <taxon>Pseudomonadati</taxon>
        <taxon>Pseudomonadota</taxon>
        <taxon>Alphaproteobacteria</taxon>
        <taxon>Hyphomicrobiales</taxon>
        <taxon>Phreatobacteraceae</taxon>
        <taxon>Candidatus Raskinella</taxon>
    </lineage>
</organism>
<dbReference type="STRING" id="1827387.A4S15_07295"/>
<dbReference type="EMBL" id="LWDL01000012">
    <property type="protein sequence ID" value="OQW52625.1"/>
    <property type="molecule type" value="Genomic_DNA"/>
</dbReference>
<proteinExistence type="predicted"/>
<accession>A0A1W9HYS8</accession>
<dbReference type="AlphaFoldDB" id="A0A1W9HYS8"/>
<dbReference type="SUPFAM" id="SSF53756">
    <property type="entry name" value="UDP-Glycosyltransferase/glycogen phosphorylase"/>
    <property type="match status" value="1"/>
</dbReference>
<gene>
    <name evidence="2" type="ORF">A4S15_07295</name>
</gene>